<feature type="non-terminal residue" evidence="1">
    <location>
        <position position="1"/>
    </location>
</feature>
<comment type="caution">
    <text evidence="1">The sequence shown here is derived from an EMBL/GenBank/DDBJ whole genome shotgun (WGS) entry which is preliminary data.</text>
</comment>
<evidence type="ECO:0000313" key="1">
    <source>
        <dbReference type="EMBL" id="GAG97729.1"/>
    </source>
</evidence>
<reference evidence="1" key="1">
    <citation type="journal article" date="2014" name="Front. Microbiol.">
        <title>High frequency of phylogenetically diverse reductive dehalogenase-homologous genes in deep subseafloor sedimentary metagenomes.</title>
        <authorList>
            <person name="Kawai M."/>
            <person name="Futagami T."/>
            <person name="Toyoda A."/>
            <person name="Takaki Y."/>
            <person name="Nishi S."/>
            <person name="Hori S."/>
            <person name="Arai W."/>
            <person name="Tsubouchi T."/>
            <person name="Morono Y."/>
            <person name="Uchiyama I."/>
            <person name="Ito T."/>
            <person name="Fujiyama A."/>
            <person name="Inagaki F."/>
            <person name="Takami H."/>
        </authorList>
    </citation>
    <scope>NUCLEOTIDE SEQUENCE</scope>
    <source>
        <strain evidence="1">Expedition CK06-06</strain>
    </source>
</reference>
<proteinExistence type="predicted"/>
<name>X1BP92_9ZZZZ</name>
<sequence length="31" mass="3735">EWYCPQCRKVVAYGEKWWVQTSDETGDKNVE</sequence>
<protein>
    <submittedName>
        <fullName evidence="1">Uncharacterized protein</fullName>
    </submittedName>
</protein>
<gene>
    <name evidence="1" type="ORF">S01H4_45257</name>
</gene>
<accession>X1BP92</accession>
<dbReference type="AlphaFoldDB" id="X1BP92"/>
<dbReference type="EMBL" id="BART01025180">
    <property type="protein sequence ID" value="GAG97729.1"/>
    <property type="molecule type" value="Genomic_DNA"/>
</dbReference>
<organism evidence="1">
    <name type="scientific">marine sediment metagenome</name>
    <dbReference type="NCBI Taxonomy" id="412755"/>
    <lineage>
        <taxon>unclassified sequences</taxon>
        <taxon>metagenomes</taxon>
        <taxon>ecological metagenomes</taxon>
    </lineage>
</organism>